<dbReference type="RefSeq" id="XP_031551895.1">
    <property type="nucleotide sequence ID" value="XM_031696035.1"/>
</dbReference>
<keyword evidence="3" id="KW-1185">Reference proteome</keyword>
<keyword evidence="1" id="KW-0863">Zinc-finger</keyword>
<dbReference type="PROSITE" id="PS50966">
    <property type="entry name" value="ZF_SWIM"/>
    <property type="match status" value="1"/>
</dbReference>
<dbReference type="GO" id="GO:0031462">
    <property type="term" value="C:Cul2-RING ubiquitin ligase complex"/>
    <property type="evidence" value="ECO:0007669"/>
    <property type="project" value="TreeGrafter"/>
</dbReference>
<evidence type="ECO:0000313" key="4">
    <source>
        <dbReference type="RefSeq" id="XP_031551895.1"/>
    </source>
</evidence>
<feature type="unsure residue" description="D or N" evidence="4">
    <location>
        <position position="113"/>
    </location>
</feature>
<feature type="domain" description="SWIM-type" evidence="2">
    <location>
        <begin position="172"/>
        <end position="208"/>
    </location>
</feature>
<evidence type="ECO:0000256" key="1">
    <source>
        <dbReference type="PROSITE-ProRule" id="PRU00325"/>
    </source>
</evidence>
<dbReference type="PANTHER" id="PTHR22619">
    <property type="entry name" value="ZINC FINGER SWIM DOMAIN CONTAINING PROTEIN 4, 5, 6"/>
    <property type="match status" value="1"/>
</dbReference>
<dbReference type="Proteomes" id="UP000515163">
    <property type="component" value="Unplaced"/>
</dbReference>
<keyword evidence="1" id="KW-0479">Metal-binding</keyword>
<name>A0A6P8HH55_ACTTE</name>
<proteinExistence type="predicted"/>
<dbReference type="KEGG" id="aten:116289155"/>
<evidence type="ECO:0000259" key="2">
    <source>
        <dbReference type="PROSITE" id="PS50966"/>
    </source>
</evidence>
<sequence>MFSDDEELYYYTRRDYAYDTDDSGPYYDDDDYYDDYDYYDSDSEARYARRLAEYKIKSEKEKLSKELEDGKNNADNTPKVFQCSSLVNICARYLALNFPFAYLQDRFPPIPDDLQLKVIRFSFPDSEEKIRKYAEFSRSGADINYPSKLCSAGKVKDMMQIGFRLSASVEDKYVTIHFDRGKITSAQCTCDSSSSWCLHVIATALMRIRNADSLDQSKMRLPVSDALNDLSREQLLKFSEYLLYHHQNQKIVETAQGLIDKLVNRHGDYSEDQINVVDGAPDPTAGPGIDEECHWFVCTTGFKENCSNLIYEPADNLGFAPLENKDDNTLLHELWYRNRCNYPLVQDDIDTEVGSEFYCPYSLERRQDSSRILETVLELLKDDSMSGLIAIKSCTEQVLSRLEKKGSPYESRRLRSSTLQEVNKPLYPCGSPAMGFTARPFRCWTLCDELSVLWQLAVLNPKMNLKEKQQVSLELMKWSEEAATGCYIEKLKPWKGLEVAYNLCQYIDWHQPHMQAILQDKIPSNYAINGCTLVHINAERTTVKKYPSITCHLPYSFYYGSITLDIHTWCSIINALQVHNYRKPAVHIAFGLALGFISLFRNNIETRTRFSNIPVLNSCTLDHNSKRSEKIAEEDGVEGMDIDDEKPGISCAEIWPADTLLSLRCFAFLCEFLSRNDDEVESLITSHKGLGPENSDLATSLSKISSANSLRFQTAAIGLFLPRFPMAVMRQEAEQYDLENWLSSQLLESKPTPDDMGFLNHLCTVALKDGSHWPLSPPCSFTRITLHHCFKDSNSSAVAVSNPLQNKALILELAFQVLDFTQVVDSHGWTLFEFSTAVSWSKLAELSLSCLAGFTSYTERAMTSILKQSGIFGPGKHNHLVKASPEEIRSSRQWIRTTMDGKSKICFALAKALITRLRRSSSKKGSNLTSRIVPLRELFSSTRNKLIDVFPKIESPLAIMALKKCAIRLGAHSVYLEKTSNRSYSHGSAIRWLIECSIECGLWGLRCLINSHSDISDFMQHEEAINLCKSILKKRDDSMISMVKEILLSLLKQAVRTESMDNIRDILVTCRENHRDTSYLLTPWACQHIHDMALCNTVHFESLMFASEQAFKCYNYKLNQITNENQRMKASDGGMGLKRLFNEGREDSDSEEPAKTYIPLNPYITPNKPHPYLELSFKLGLMGLTALTRGNESPLRRYRRSDRDKKERLQEFCEVVCYIATKKWLDMENKQGEGSSKRFSASSSTGSRRGIDESYISRFVTDLLKSVTNPMHLLSFLREMSSRLFPEIDEDTCKAIRAELNTVSKIELAQLRKAINTIPSLLFLIQRIESQFKELLLGPKVTLLVKNITDRRPHSSHKELRPEFEYHDLEEDTLRDTLKAAKEVFELLDSSGESFKELVSAIQKKHEELKPVLEGILLGEEIPRHRDGELFRNPFFFWPFIQELQFGRRHPLEEFLN</sequence>
<evidence type="ECO:0000313" key="3">
    <source>
        <dbReference type="Proteomes" id="UP000515163"/>
    </source>
</evidence>
<dbReference type="InterPro" id="IPR007527">
    <property type="entry name" value="Znf_SWIM"/>
</dbReference>
<organism evidence="3 4">
    <name type="scientific">Actinia tenebrosa</name>
    <name type="common">Australian red waratah sea anemone</name>
    <dbReference type="NCBI Taxonomy" id="6105"/>
    <lineage>
        <taxon>Eukaryota</taxon>
        <taxon>Metazoa</taxon>
        <taxon>Cnidaria</taxon>
        <taxon>Anthozoa</taxon>
        <taxon>Hexacorallia</taxon>
        <taxon>Actiniaria</taxon>
        <taxon>Actiniidae</taxon>
        <taxon>Actinia</taxon>
    </lineage>
</organism>
<dbReference type="OrthoDB" id="5961387at2759"/>
<protein>
    <submittedName>
        <fullName evidence="4">Uncharacterized protein LOC116289155</fullName>
    </submittedName>
</protein>
<keyword evidence="1" id="KW-0862">Zinc</keyword>
<dbReference type="GO" id="GO:0008270">
    <property type="term" value="F:zinc ion binding"/>
    <property type="evidence" value="ECO:0007669"/>
    <property type="project" value="UniProtKB-KW"/>
</dbReference>
<dbReference type="Pfam" id="PF25572">
    <property type="entry name" value="TPR_ZSWIM8"/>
    <property type="match status" value="1"/>
</dbReference>
<gene>
    <name evidence="4" type="primary">LOC116289155</name>
</gene>
<dbReference type="InParanoid" id="A0A6P8HH55"/>
<dbReference type="PANTHER" id="PTHR22619:SF0">
    <property type="entry name" value="ZINC FINGER SWIM DOMAIN-CONTAINING PROTEIN 6-LIKE PROTEIN"/>
    <property type="match status" value="1"/>
</dbReference>
<accession>A0A6P8HH55</accession>
<dbReference type="InterPro" id="IPR057945">
    <property type="entry name" value="TPR_ZSWIM8"/>
</dbReference>
<reference evidence="4" key="1">
    <citation type="submission" date="2025-08" db="UniProtKB">
        <authorList>
            <consortium name="RefSeq"/>
        </authorList>
    </citation>
    <scope>IDENTIFICATION</scope>
    <source>
        <tissue evidence="4">Tentacle</tissue>
    </source>
</reference>